<dbReference type="GO" id="GO:0005886">
    <property type="term" value="C:plasma membrane"/>
    <property type="evidence" value="ECO:0007669"/>
    <property type="project" value="UniProtKB-SubCell"/>
</dbReference>
<comment type="cofactor">
    <cofactor evidence="2">
        <name>Mg(2+)</name>
        <dbReference type="ChEBI" id="CHEBI:18420"/>
    </cofactor>
</comment>
<dbReference type="eggNOG" id="arCOG00563">
    <property type="taxonomic scope" value="Archaea"/>
</dbReference>
<reference evidence="19 20" key="1">
    <citation type="journal article" date="2005" name="Genome Res.">
        <title>Complete genome sequence of the hyperthermophilic archaeon Thermococcus kodakaraensis KOD1 and comparison with Pyrococcus genomes.</title>
        <authorList>
            <person name="Fukui T."/>
            <person name="Atomi H."/>
            <person name="Kanai T."/>
            <person name="Matsumi R."/>
            <person name="Fujiwara S."/>
            <person name="Imanaka T."/>
        </authorList>
    </citation>
    <scope>NUCLEOTIDE SEQUENCE [LARGE SCALE GENOMIC DNA]</scope>
    <source>
        <strain evidence="20">ATCC BAA-918 / JCM 12380 / KOD1</strain>
    </source>
</reference>
<dbReference type="AlphaFoldDB" id="Q5JGQ0"/>
<comment type="similarity">
    <text evidence="5">Belongs to the STT3 family.</text>
</comment>
<keyword evidence="9 17" id="KW-0812">Transmembrane</keyword>
<evidence type="ECO:0000256" key="4">
    <source>
        <dbReference type="ARBA" id="ARBA00004922"/>
    </source>
</evidence>
<feature type="transmembrane region" description="Helical" evidence="17">
    <location>
        <begin position="209"/>
        <end position="228"/>
    </location>
</feature>
<comment type="pathway">
    <text evidence="4">Protein modification; protein glycosylation.</text>
</comment>
<evidence type="ECO:0000256" key="6">
    <source>
        <dbReference type="ARBA" id="ARBA00012602"/>
    </source>
</evidence>
<dbReference type="Pfam" id="PF13231">
    <property type="entry name" value="PMT_2"/>
    <property type="match status" value="1"/>
</dbReference>
<evidence type="ECO:0000313" key="20">
    <source>
        <dbReference type="Proteomes" id="UP000000536"/>
    </source>
</evidence>
<evidence type="ECO:0000256" key="2">
    <source>
        <dbReference type="ARBA" id="ARBA00001946"/>
    </source>
</evidence>
<evidence type="ECO:0000256" key="3">
    <source>
        <dbReference type="ARBA" id="ARBA00004651"/>
    </source>
</evidence>
<keyword evidence="20" id="KW-1185">Reference proteome</keyword>
<evidence type="ECO:0000256" key="15">
    <source>
        <dbReference type="ARBA" id="ARBA00030679"/>
    </source>
</evidence>
<feature type="transmembrane region" description="Helical" evidence="17">
    <location>
        <begin position="146"/>
        <end position="162"/>
    </location>
</feature>
<dbReference type="STRING" id="69014.TK1293"/>
<evidence type="ECO:0000256" key="9">
    <source>
        <dbReference type="ARBA" id="ARBA00022692"/>
    </source>
</evidence>
<keyword evidence="10" id="KW-0479">Metal-binding</keyword>
<dbReference type="PANTHER" id="PTHR13872:SF1">
    <property type="entry name" value="DOLICHYL-DIPHOSPHOOLIGOSACCHARIDE--PROTEIN GLYCOSYLTRANSFERASE SUBUNIT STT3B"/>
    <property type="match status" value="1"/>
</dbReference>
<feature type="transmembrane region" description="Helical" evidence="17">
    <location>
        <begin position="182"/>
        <end position="202"/>
    </location>
</feature>
<dbReference type="EMBL" id="AP006878">
    <property type="protein sequence ID" value="BAD85482.1"/>
    <property type="molecule type" value="Genomic_DNA"/>
</dbReference>
<dbReference type="PANTHER" id="PTHR13872">
    <property type="entry name" value="DOLICHYL-DIPHOSPHOOLIGOSACCHARIDE--PROTEIN GLYCOSYLTRANSFERASE SUBUNIT"/>
    <property type="match status" value="1"/>
</dbReference>
<evidence type="ECO:0000256" key="1">
    <source>
        <dbReference type="ARBA" id="ARBA00001936"/>
    </source>
</evidence>
<dbReference type="Gene3D" id="1.50.10.20">
    <property type="match status" value="1"/>
</dbReference>
<proteinExistence type="inferred from homology"/>
<evidence type="ECO:0000256" key="8">
    <source>
        <dbReference type="ARBA" id="ARBA00022679"/>
    </source>
</evidence>
<dbReference type="Gene3D" id="3.40.50.12610">
    <property type="match status" value="1"/>
</dbReference>
<dbReference type="GO" id="GO:0046872">
    <property type="term" value="F:metal ion binding"/>
    <property type="evidence" value="ECO:0007669"/>
    <property type="project" value="UniProtKB-KW"/>
</dbReference>
<keyword evidence="12 17" id="KW-1133">Transmembrane helix</keyword>
<dbReference type="InterPro" id="IPR038731">
    <property type="entry name" value="RgtA/B/C-like"/>
</dbReference>
<dbReference type="GeneID" id="78447813"/>
<protein>
    <recommendedName>
        <fullName evidence="6">dolichyl-phosphooligosaccharide-protein glycotransferase</fullName>
        <ecNumber evidence="6">2.4.99.21</ecNumber>
    </recommendedName>
    <alternativeName>
        <fullName evidence="15">Oligosaccharyl transferase</fullName>
    </alternativeName>
</protein>
<evidence type="ECO:0000256" key="11">
    <source>
        <dbReference type="ARBA" id="ARBA00022842"/>
    </source>
</evidence>
<dbReference type="HOGENOM" id="CLU_346701_0_0_2"/>
<dbReference type="Proteomes" id="UP000000536">
    <property type="component" value="Chromosome"/>
</dbReference>
<accession>Q5JGQ0</accession>
<keyword evidence="11" id="KW-0460">Magnesium</keyword>
<feature type="transmembrane region" description="Helical" evidence="17">
    <location>
        <begin position="7"/>
        <end position="26"/>
    </location>
</feature>
<feature type="domain" description="Glycosyltransferase RgtA/B/C/D-like" evidence="18">
    <location>
        <begin position="72"/>
        <end position="218"/>
    </location>
</feature>
<dbReference type="GO" id="GO:0004576">
    <property type="term" value="F:oligosaccharyl transferase activity"/>
    <property type="evidence" value="ECO:0007669"/>
    <property type="project" value="InterPro"/>
</dbReference>
<comment type="subcellular location">
    <subcellularLocation>
        <location evidence="3">Cell membrane</location>
        <topology evidence="3">Multi-pass membrane protein</topology>
    </subcellularLocation>
</comment>
<evidence type="ECO:0000256" key="10">
    <source>
        <dbReference type="ARBA" id="ARBA00022723"/>
    </source>
</evidence>
<feature type="transmembrane region" description="Helical" evidence="17">
    <location>
        <begin position="248"/>
        <end position="271"/>
    </location>
</feature>
<feature type="transmembrane region" description="Helical" evidence="17">
    <location>
        <begin position="280"/>
        <end position="297"/>
    </location>
</feature>
<evidence type="ECO:0000256" key="16">
    <source>
        <dbReference type="ARBA" id="ARBA00034066"/>
    </source>
</evidence>
<evidence type="ECO:0000256" key="14">
    <source>
        <dbReference type="ARBA" id="ARBA00023211"/>
    </source>
</evidence>
<evidence type="ECO:0000256" key="12">
    <source>
        <dbReference type="ARBA" id="ARBA00022989"/>
    </source>
</evidence>
<dbReference type="RefSeq" id="WP_011250244.1">
    <property type="nucleotide sequence ID" value="NC_006624.1"/>
</dbReference>
<organism evidence="19 20">
    <name type="scientific">Thermococcus kodakarensis (strain ATCC BAA-918 / JCM 12380 / KOD1)</name>
    <name type="common">Pyrococcus kodakaraensis (strain KOD1)</name>
    <dbReference type="NCBI Taxonomy" id="69014"/>
    <lineage>
        <taxon>Archaea</taxon>
        <taxon>Methanobacteriati</taxon>
        <taxon>Methanobacteriota</taxon>
        <taxon>Thermococci</taxon>
        <taxon>Thermococcales</taxon>
        <taxon>Thermococcaceae</taxon>
        <taxon>Thermococcus</taxon>
    </lineage>
</organism>
<comment type="catalytic activity">
    <reaction evidence="16">
        <text>an archaeal dolichyl phosphooligosaccharide + [protein]-L-asparagine = an archaeal dolichyl phosphate + a glycoprotein with the oligosaccharide chain attached by N-beta-D-glycosyl linkage to a protein L-asparagine.</text>
        <dbReference type="EC" id="2.4.99.21"/>
    </reaction>
</comment>
<keyword evidence="14" id="KW-0464">Manganese</keyword>
<dbReference type="PATRIC" id="fig|69014.16.peg.1265"/>
<evidence type="ECO:0000256" key="5">
    <source>
        <dbReference type="ARBA" id="ARBA00010810"/>
    </source>
</evidence>
<evidence type="ECO:0000256" key="7">
    <source>
        <dbReference type="ARBA" id="ARBA00022676"/>
    </source>
</evidence>
<dbReference type="SUPFAM" id="SSF81853">
    <property type="entry name" value="Family 10 polysaccharide lyase"/>
    <property type="match status" value="1"/>
</dbReference>
<evidence type="ECO:0000256" key="13">
    <source>
        <dbReference type="ARBA" id="ARBA00023136"/>
    </source>
</evidence>
<comment type="cofactor">
    <cofactor evidence="1">
        <name>Mn(2+)</name>
        <dbReference type="ChEBI" id="CHEBI:29035"/>
    </cofactor>
</comment>
<keyword evidence="7 19" id="KW-0328">Glycosyltransferase</keyword>
<feature type="transmembrane region" description="Helical" evidence="17">
    <location>
        <begin position="66"/>
        <end position="83"/>
    </location>
</feature>
<dbReference type="EC" id="2.4.99.21" evidence="6"/>
<name>Q5JGQ0_THEKO</name>
<dbReference type="UniPathway" id="UPA00378"/>
<dbReference type="KEGG" id="tko:TK1293"/>
<dbReference type="InParanoid" id="Q5JGQ0"/>
<keyword evidence="13 17" id="KW-0472">Membrane</keyword>
<dbReference type="InterPro" id="IPR003674">
    <property type="entry name" value="Oligo_trans_STT3"/>
</dbReference>
<gene>
    <name evidence="19" type="ordered locus">TK1293</name>
</gene>
<feature type="transmembrane region" description="Helical" evidence="17">
    <location>
        <begin position="352"/>
        <end position="374"/>
    </location>
</feature>
<keyword evidence="8" id="KW-0808">Transferase</keyword>
<sequence>MERKRTYVSMIYLLLLIIVSFIIRLIPHRNLLLAAYDEYLHRDLTLRIAEGGIGAVSRDLPSLLGLRAYSYPPLFHIVGAFLYRIFHSDYFFLAIPAVYGTFAVLGFYFAYKELFEDEKKALLATLLLAFAPNFIYRTSLYIPENMGLLLFSLSMFFGVRFLKNKTVSSFIPFAVTFGLYTITHRGWIFFAFAAAIVLLSYLEPTIKRNVHYVIILVLAGLLAYLGLPQVKSTFGELFLRLQRSEVSFLGYFKWVGIVQLVFGVLGSSYYFKKGPLQRGLVLWAWTFLLAGGVSFRFRDPYATIPLAAIASDYFIDVVFPSIGPVLKRVLNDVRGFGSALVKTLPEKRAVQVLIIAVLILTPTFQGVYGAYHYISIPSITDKEAYEWISQNTPENATILVWWDMGYLLIGNTHRKDVVVWKKVYQGFFGEAPTVKEAARAYTDHVIMFSSNQRSLVYYLMKKYNVSYIFVDRPRYSYGLIRYGLMEYAPYDTHFKLEFCNGGSVIYKFIPEPELRIEQPLPIEYHGDYSPLVNFFERFWTGYNYADFDTGYKAYFNLNGWMVDLYYNLYNKTGDGKFKERADWLLKWLEYKQMENGAFPWGVPPNDFTLYTAYTLEPIRKFQFNGTKKALSLLKSREKEDYFMTTPKDKSGSFVVNALLLPLYKELGILNATTEKNVLREILNEQGKTGDWRDNIGTTLAIASALARYYQLTGDETVLESVKKAATWLKDQQDEEGRLKAENYPYAYSRTSYVQMAYIYHVAGFEEQAQKTLDFIMKTFDPTKETHPLDAAVSIYRYMTYAYGSEKAIEFLNSLLEQHPLPKFLP</sequence>
<feature type="transmembrane region" description="Helical" evidence="17">
    <location>
        <begin position="90"/>
        <end position="109"/>
    </location>
</feature>
<evidence type="ECO:0000313" key="19">
    <source>
        <dbReference type="EMBL" id="BAD85482.1"/>
    </source>
</evidence>
<evidence type="ECO:0000259" key="18">
    <source>
        <dbReference type="Pfam" id="PF13231"/>
    </source>
</evidence>
<evidence type="ECO:0000256" key="17">
    <source>
        <dbReference type="SAM" id="Phobius"/>
    </source>
</evidence>
<dbReference type="EnsemblBacteria" id="BAD85482">
    <property type="protein sequence ID" value="BAD85482"/>
    <property type="gene ID" value="TK1293"/>
</dbReference>